<name>A0ACB9YRP5_9PEZI</name>
<comment type="caution">
    <text evidence="1">The sequence shown here is derived from an EMBL/GenBank/DDBJ whole genome shotgun (WGS) entry which is preliminary data.</text>
</comment>
<sequence length="421" mass="48280">MATARKRPRPDLEESQAECPFSVVHPDPNEKEKKVKRRRQESNEDHPQPKILLQASPFSPLGKFKDPNNTMDRHYQVQPYQKWMDMTRYNSFVLNGVKYWSEGFIFVANNSTIERQKNPGETLQPRKKSDDDWVARILEIRASDEHHVYARVYWMYWPDELPTGTLDGKRQVQGRQWYHGANELIASNHMDVINVVSVTAAATVNQWDETNEEEVQPALYWRQAFDVRSMELSSAELRCQCNRPENPDKRLFGCSNEDCKRWLHDECLIHEALLKTYKRLGTDKPHKSAPVKEEEGGEGAKRPLSPSESGAAQTTEQSIDVKPEEHQQTIKLADVEGTLPAIKAESANVSVAEPKRRGRPKKSERDDPTAIKPYEGLFEAIIQSDLSPPMLEVTDLRDSVTGGEKSWTEPLHCLICNHELQ</sequence>
<evidence type="ECO:0000313" key="1">
    <source>
        <dbReference type="EMBL" id="KAI4861776.1"/>
    </source>
</evidence>
<protein>
    <submittedName>
        <fullName evidence="1">Uncharacterized protein</fullName>
    </submittedName>
</protein>
<proteinExistence type="predicted"/>
<dbReference type="Proteomes" id="UP001497700">
    <property type="component" value="Unassembled WGS sequence"/>
</dbReference>
<accession>A0ACB9YRP5</accession>
<gene>
    <name evidence="1" type="ORF">F4820DRAFT_460704</name>
</gene>
<organism evidence="1 2">
    <name type="scientific">Hypoxylon rubiginosum</name>
    <dbReference type="NCBI Taxonomy" id="110542"/>
    <lineage>
        <taxon>Eukaryota</taxon>
        <taxon>Fungi</taxon>
        <taxon>Dikarya</taxon>
        <taxon>Ascomycota</taxon>
        <taxon>Pezizomycotina</taxon>
        <taxon>Sordariomycetes</taxon>
        <taxon>Xylariomycetidae</taxon>
        <taxon>Xylariales</taxon>
        <taxon>Hypoxylaceae</taxon>
        <taxon>Hypoxylon</taxon>
    </lineage>
</organism>
<dbReference type="EMBL" id="MU393542">
    <property type="protein sequence ID" value="KAI4861776.1"/>
    <property type="molecule type" value="Genomic_DNA"/>
</dbReference>
<evidence type="ECO:0000313" key="2">
    <source>
        <dbReference type="Proteomes" id="UP001497700"/>
    </source>
</evidence>
<keyword evidence="2" id="KW-1185">Reference proteome</keyword>
<reference evidence="1 2" key="1">
    <citation type="journal article" date="2022" name="New Phytol.">
        <title>Ecological generalism drives hyperdiversity of secondary metabolite gene clusters in xylarialean endophytes.</title>
        <authorList>
            <person name="Franco M.E.E."/>
            <person name="Wisecaver J.H."/>
            <person name="Arnold A.E."/>
            <person name="Ju Y.M."/>
            <person name="Slot J.C."/>
            <person name="Ahrendt S."/>
            <person name="Moore L.P."/>
            <person name="Eastman K.E."/>
            <person name="Scott K."/>
            <person name="Konkel Z."/>
            <person name="Mondo S.J."/>
            <person name="Kuo A."/>
            <person name="Hayes R.D."/>
            <person name="Haridas S."/>
            <person name="Andreopoulos B."/>
            <person name="Riley R."/>
            <person name="LaButti K."/>
            <person name="Pangilinan J."/>
            <person name="Lipzen A."/>
            <person name="Amirebrahimi M."/>
            <person name="Yan J."/>
            <person name="Adam C."/>
            <person name="Keymanesh K."/>
            <person name="Ng V."/>
            <person name="Louie K."/>
            <person name="Northen T."/>
            <person name="Drula E."/>
            <person name="Henrissat B."/>
            <person name="Hsieh H.M."/>
            <person name="Youens-Clark K."/>
            <person name="Lutzoni F."/>
            <person name="Miadlikowska J."/>
            <person name="Eastwood D.C."/>
            <person name="Hamelin R.C."/>
            <person name="Grigoriev I.V."/>
            <person name="U'Ren J.M."/>
        </authorList>
    </citation>
    <scope>NUCLEOTIDE SEQUENCE [LARGE SCALE GENOMIC DNA]</scope>
    <source>
        <strain evidence="1 2">CBS 119005</strain>
    </source>
</reference>